<dbReference type="InParanoid" id="G0NUV7"/>
<organism evidence="3">
    <name type="scientific">Caenorhabditis brenneri</name>
    <name type="common">Nematode worm</name>
    <dbReference type="NCBI Taxonomy" id="135651"/>
    <lineage>
        <taxon>Eukaryota</taxon>
        <taxon>Metazoa</taxon>
        <taxon>Ecdysozoa</taxon>
        <taxon>Nematoda</taxon>
        <taxon>Chromadorea</taxon>
        <taxon>Rhabditida</taxon>
        <taxon>Rhabditina</taxon>
        <taxon>Rhabditomorpha</taxon>
        <taxon>Rhabditoidea</taxon>
        <taxon>Rhabditidae</taxon>
        <taxon>Peloderinae</taxon>
        <taxon>Caenorhabditis</taxon>
    </lineage>
</organism>
<dbReference type="EMBL" id="GL379952">
    <property type="protein sequence ID" value="EGT37997.1"/>
    <property type="molecule type" value="Genomic_DNA"/>
</dbReference>
<dbReference type="PANTHER" id="PTHR23020">
    <property type="entry name" value="UNCHARACTERIZED NUCLEAR HORMONE RECEPTOR-RELATED"/>
    <property type="match status" value="1"/>
</dbReference>
<keyword evidence="3" id="KW-1185">Reference proteome</keyword>
<dbReference type="OrthoDB" id="5813109at2759"/>
<dbReference type="eggNOG" id="ENOG502QVFS">
    <property type="taxonomic scope" value="Eukaryota"/>
</dbReference>
<dbReference type="STRING" id="135651.G0NUV7"/>
<dbReference type="Proteomes" id="UP000008068">
    <property type="component" value="Unassembled WGS sequence"/>
</dbReference>
<accession>G0NUV7</accession>
<evidence type="ECO:0000313" key="2">
    <source>
        <dbReference type="EMBL" id="EGT37997.1"/>
    </source>
</evidence>
<reference evidence="3" key="1">
    <citation type="submission" date="2011-07" db="EMBL/GenBank/DDBJ databases">
        <authorList>
            <consortium name="Caenorhabditis brenneri Sequencing and Analysis Consortium"/>
            <person name="Wilson R.K."/>
        </authorList>
    </citation>
    <scope>NUCLEOTIDE SEQUENCE [LARGE SCALE GENOMIC DNA]</scope>
    <source>
        <strain evidence="3">PB2801</strain>
    </source>
</reference>
<protein>
    <recommendedName>
        <fullName evidence="1">CHK kinase-like domain-containing protein</fullName>
    </recommendedName>
</protein>
<feature type="domain" description="CHK kinase-like" evidence="1">
    <location>
        <begin position="158"/>
        <end position="346"/>
    </location>
</feature>
<proteinExistence type="predicted"/>
<dbReference type="InterPro" id="IPR012877">
    <property type="entry name" value="Dhs-27"/>
</dbReference>
<name>G0NUV7_CAEBE</name>
<dbReference type="HOGENOM" id="CLU_038410_1_0_1"/>
<dbReference type="SMART" id="SM00587">
    <property type="entry name" value="CHK"/>
    <property type="match status" value="1"/>
</dbReference>
<sequence>MTVTQPSILESGHGLFNTHVTLEDVEHVIQEQFKTVSKLGRNTKLTVVGEGNGIMSRIILVEPEWTVPDDHLPLKFILKIPFCLHMQGLIEKMRATNPMTKEQEAGLWMMFETEVQGVHNREININKIMEKWNKSDVLLCPKLYFSKQFDSENKSKGFIGMEYAEGASVRHMFMNVKPRELYPVLKSLAHFQAGGLLLTDEELKSISGFDLEKMAGTLMNEDGIKGMLQQTREMNPERFTEKVNKIESFGYEIVNFELGCHLNKYMGIQKDVVVHGDLWAPNILWTEKNGRFSVNKVIDFAGIHLGNPVEDIVRLFVSTLSGSDRQKYWEKLLEKFYEYFLEALNKEAAPYTLEQLKESYRCYFVFGGIALFPMFGHVAQAKLMGCTETDKLLEYKEVITEKMECLLEDVTRWHLHSRNVTKNYKKPVSRN</sequence>
<dbReference type="PANTHER" id="PTHR23020:SF9">
    <property type="entry name" value="CHK KINASE-LIKE DOMAIN-CONTAINING PROTEIN"/>
    <property type="match status" value="1"/>
</dbReference>
<evidence type="ECO:0000313" key="3">
    <source>
        <dbReference type="Proteomes" id="UP000008068"/>
    </source>
</evidence>
<dbReference type="SUPFAM" id="SSF56112">
    <property type="entry name" value="Protein kinase-like (PK-like)"/>
    <property type="match status" value="1"/>
</dbReference>
<gene>
    <name evidence="2" type="ORF">CAEBREN_29407</name>
</gene>
<dbReference type="InterPro" id="IPR052961">
    <property type="entry name" value="Oxido-Kinase-like_Enzymes"/>
</dbReference>
<dbReference type="InterPro" id="IPR015897">
    <property type="entry name" value="CHK_kinase-like"/>
</dbReference>
<dbReference type="InterPro" id="IPR011009">
    <property type="entry name" value="Kinase-like_dom_sf"/>
</dbReference>
<dbReference type="Gene3D" id="3.90.1200.10">
    <property type="match status" value="1"/>
</dbReference>
<dbReference type="Pfam" id="PF07914">
    <property type="entry name" value="DUF1679"/>
    <property type="match status" value="1"/>
</dbReference>
<evidence type="ECO:0000259" key="1">
    <source>
        <dbReference type="SMART" id="SM00587"/>
    </source>
</evidence>
<dbReference type="AlphaFoldDB" id="G0NUV7"/>